<evidence type="ECO:0000259" key="1">
    <source>
        <dbReference type="Pfam" id="PF03235"/>
    </source>
</evidence>
<evidence type="ECO:0000313" key="3">
    <source>
        <dbReference type="Proteomes" id="UP000584670"/>
    </source>
</evidence>
<feature type="domain" description="GmrSD restriction endonucleases N-terminal" evidence="1">
    <location>
        <begin position="13"/>
        <end position="255"/>
    </location>
</feature>
<dbReference type="PANTHER" id="PTHR37292">
    <property type="entry name" value="VNG6097C"/>
    <property type="match status" value="1"/>
</dbReference>
<protein>
    <submittedName>
        <fullName evidence="2">DUF262 domain-containing protein</fullName>
    </submittedName>
</protein>
<keyword evidence="3" id="KW-1185">Reference proteome</keyword>
<organism evidence="2 3">
    <name type="scientific">Streptomyces cupreus</name>
    <dbReference type="NCBI Taxonomy" id="2759956"/>
    <lineage>
        <taxon>Bacteria</taxon>
        <taxon>Bacillati</taxon>
        <taxon>Actinomycetota</taxon>
        <taxon>Actinomycetes</taxon>
        <taxon>Kitasatosporales</taxon>
        <taxon>Streptomycetaceae</taxon>
        <taxon>Streptomyces</taxon>
    </lineage>
</organism>
<gene>
    <name evidence="2" type="ORF">H4N64_03280</name>
</gene>
<dbReference type="EMBL" id="JACMSF010000002">
    <property type="protein sequence ID" value="MBC2900636.1"/>
    <property type="molecule type" value="Genomic_DNA"/>
</dbReference>
<comment type="caution">
    <text evidence="2">The sequence shown here is derived from an EMBL/GenBank/DDBJ whole genome shotgun (WGS) entry which is preliminary data.</text>
</comment>
<evidence type="ECO:0000313" key="2">
    <source>
        <dbReference type="EMBL" id="MBC2900636.1"/>
    </source>
</evidence>
<dbReference type="RefSeq" id="WP_186280537.1">
    <property type="nucleotide sequence ID" value="NZ_JACMSF010000002.1"/>
</dbReference>
<accession>A0A7X1M7G8</accession>
<name>A0A7X1M7G8_9ACTN</name>
<dbReference type="PANTHER" id="PTHR37292:SF2">
    <property type="entry name" value="DUF262 DOMAIN-CONTAINING PROTEIN"/>
    <property type="match status" value="1"/>
</dbReference>
<dbReference type="InterPro" id="IPR004919">
    <property type="entry name" value="GmrSD_N"/>
</dbReference>
<sequence>MSFQTPITIASALERIHRREYVLPAIQREFVWSRDKITRLFDSLMRGYPIGSFLMWQVQEGNSGRFTFYDFMRDYHERDNAHCAPTGPLGSRAVTAILDGQQRLTALNIGLYGSFTAKLPRMWANNPLAYPKKFLYVDLLNRGQDDDLGVEYDFRFLAPEEATAGTESGDAHWYRVQDVREVRTVRDAVRTLQHRGIVDNDTAGDVLSRLQEVVHVTPTVNFFLEEAQELDKVLNIFIRVNSGGAVLSYSDLLLSVATAQWGERDARETIHRLVDELNAVGQGFAFSKDLILKTGLVLLGKGDIRFKVDNFDRETMTNLEKHWSDIEGALRLGVALLADFGFSGVTLTANSVLIPLAYHLHHRNLGENYRTSDASRDDRAAIRRWLQRSLMKSGVWGSGLDRLLTGLRTTLEKEGGHGWPTEAIEREMARQGKSLRFEPAEIDDLLDLKYGSKRLFPMLAMLYPGVDTRDHFHEDHIFPRSLLRSRAKLRKTGVPEDALPLIEDRADRAANLQLLRGGENTSKQASLPADWLRKHFRSDAERESWLREFDAIDLPEDVTGFLEFYDVRRERMRQRLVALLDVHTHTDQGPAAVALGAGQTVPDDEPDPGNEGL</sequence>
<reference evidence="2 3" key="1">
    <citation type="submission" date="2020-08" db="EMBL/GenBank/DDBJ databases">
        <title>Streptomyces sp. PSKA01 genome sequencing and assembly.</title>
        <authorList>
            <person name="Mandal S."/>
            <person name="Maiti P.K."/>
            <person name="Das P."/>
        </authorList>
    </citation>
    <scope>NUCLEOTIDE SEQUENCE [LARGE SCALE GENOMIC DNA]</scope>
    <source>
        <strain evidence="2 3">PSKA01</strain>
    </source>
</reference>
<dbReference type="Pfam" id="PF03235">
    <property type="entry name" value="GmrSD_N"/>
    <property type="match status" value="1"/>
</dbReference>
<proteinExistence type="predicted"/>
<dbReference type="AlphaFoldDB" id="A0A7X1M7G8"/>
<dbReference type="Proteomes" id="UP000584670">
    <property type="component" value="Unassembled WGS sequence"/>
</dbReference>